<proteinExistence type="predicted"/>
<dbReference type="InterPro" id="IPR001173">
    <property type="entry name" value="Glyco_trans_2-like"/>
</dbReference>
<gene>
    <name evidence="2" type="ORF">DEU29_102123</name>
</gene>
<dbReference type="Gene3D" id="3.90.550.10">
    <property type="entry name" value="Spore Coat Polysaccharide Biosynthesis Protein SpsA, Chain A"/>
    <property type="match status" value="1"/>
</dbReference>
<protein>
    <submittedName>
        <fullName evidence="2">Glycosyl transferase family 2</fullName>
    </submittedName>
</protein>
<dbReference type="PANTHER" id="PTHR43685">
    <property type="entry name" value="GLYCOSYLTRANSFERASE"/>
    <property type="match status" value="1"/>
</dbReference>
<dbReference type="Proteomes" id="UP000295531">
    <property type="component" value="Unassembled WGS sequence"/>
</dbReference>
<keyword evidence="3" id="KW-1185">Reference proteome</keyword>
<dbReference type="InterPro" id="IPR050834">
    <property type="entry name" value="Glycosyltransf_2"/>
</dbReference>
<evidence type="ECO:0000259" key="1">
    <source>
        <dbReference type="Pfam" id="PF00535"/>
    </source>
</evidence>
<dbReference type="AlphaFoldDB" id="A0A4R6PPV7"/>
<sequence length="327" mass="36776">MSLPSVTVLLASYNGGAYIQEQLASVLASEGVTVNVVVRDDGSTDDTVVKAQSFGSRVTVIQRTELEPDYGHLANFSALCEHAKAHTNSDYYAFCDQDDIWFADKLVTLVDAIREIEDAGQTPALVHCDLQVVDADLQPLSESYWRYQGLPDPGQHRLDKLMYQNVVTGCACLFNRALLNAATPVPNQAVVHDYWFALVAEAIGKVTFIDKPLLAYRQHGANSIGSVSFDDQRSYFKKFLYQMLWRFPGNLAASQRQAKALLERFELEPSKCELLSRFAAFAQLGVFRRVQEGHRLLQTRQKSLGERLYLTVVFLMLPREHKKGHKK</sequence>
<evidence type="ECO:0000313" key="3">
    <source>
        <dbReference type="Proteomes" id="UP000295531"/>
    </source>
</evidence>
<keyword evidence="2" id="KW-0808">Transferase</keyword>
<dbReference type="Pfam" id="PF00535">
    <property type="entry name" value="Glycos_transf_2"/>
    <property type="match status" value="1"/>
</dbReference>
<comment type="caution">
    <text evidence="2">The sequence shown here is derived from an EMBL/GenBank/DDBJ whole genome shotgun (WGS) entry which is preliminary data.</text>
</comment>
<name>A0A4R6PPV7_9GAMM</name>
<dbReference type="GO" id="GO:0016740">
    <property type="term" value="F:transferase activity"/>
    <property type="evidence" value="ECO:0007669"/>
    <property type="project" value="UniProtKB-KW"/>
</dbReference>
<dbReference type="InterPro" id="IPR029044">
    <property type="entry name" value="Nucleotide-diphossugar_trans"/>
</dbReference>
<organism evidence="2 3">
    <name type="scientific">Idiomarina aquatica</name>
    <dbReference type="NCBI Taxonomy" id="1327752"/>
    <lineage>
        <taxon>Bacteria</taxon>
        <taxon>Pseudomonadati</taxon>
        <taxon>Pseudomonadota</taxon>
        <taxon>Gammaproteobacteria</taxon>
        <taxon>Alteromonadales</taxon>
        <taxon>Idiomarinaceae</taxon>
        <taxon>Idiomarina</taxon>
    </lineage>
</organism>
<dbReference type="SUPFAM" id="SSF53448">
    <property type="entry name" value="Nucleotide-diphospho-sugar transferases"/>
    <property type="match status" value="1"/>
</dbReference>
<dbReference type="RefSeq" id="WP_133538686.1">
    <property type="nucleotide sequence ID" value="NZ_SNXI01000002.1"/>
</dbReference>
<dbReference type="CDD" id="cd04196">
    <property type="entry name" value="GT_2_like_d"/>
    <property type="match status" value="1"/>
</dbReference>
<feature type="domain" description="Glycosyltransferase 2-like" evidence="1">
    <location>
        <begin position="7"/>
        <end position="145"/>
    </location>
</feature>
<evidence type="ECO:0000313" key="2">
    <source>
        <dbReference type="EMBL" id="TDP40223.1"/>
    </source>
</evidence>
<accession>A0A4R6PPV7</accession>
<reference evidence="2 3" key="1">
    <citation type="submission" date="2019-03" db="EMBL/GenBank/DDBJ databases">
        <title>Freshwater and sediment microbial communities from various areas in North America, analyzing microbe dynamics in response to fracking.</title>
        <authorList>
            <person name="Lamendella R."/>
        </authorList>
    </citation>
    <scope>NUCLEOTIDE SEQUENCE [LARGE SCALE GENOMIC DNA]</scope>
    <source>
        <strain evidence="2 3">18_TX</strain>
    </source>
</reference>
<dbReference type="PANTHER" id="PTHR43685:SF11">
    <property type="entry name" value="GLYCOSYLTRANSFERASE TAGX-RELATED"/>
    <property type="match status" value="1"/>
</dbReference>
<dbReference type="EMBL" id="SNXI01000002">
    <property type="protein sequence ID" value="TDP40223.1"/>
    <property type="molecule type" value="Genomic_DNA"/>
</dbReference>
<dbReference type="OrthoDB" id="9802649at2"/>